<proteinExistence type="predicted"/>
<gene>
    <name evidence="2" type="ORF">AVEN_193396_1</name>
</gene>
<comment type="caution">
    <text evidence="2">The sequence shown here is derived from an EMBL/GenBank/DDBJ whole genome shotgun (WGS) entry which is preliminary data.</text>
</comment>
<feature type="region of interest" description="Disordered" evidence="1">
    <location>
        <begin position="1"/>
        <end position="50"/>
    </location>
</feature>
<evidence type="ECO:0000313" key="2">
    <source>
        <dbReference type="EMBL" id="GBM37881.1"/>
    </source>
</evidence>
<reference evidence="2 3" key="1">
    <citation type="journal article" date="2019" name="Sci. Rep.">
        <title>Orb-weaving spider Araneus ventricosus genome elucidates the spidroin gene catalogue.</title>
        <authorList>
            <person name="Kono N."/>
            <person name="Nakamura H."/>
            <person name="Ohtoshi R."/>
            <person name="Moran D.A.P."/>
            <person name="Shinohara A."/>
            <person name="Yoshida Y."/>
            <person name="Fujiwara M."/>
            <person name="Mori M."/>
            <person name="Tomita M."/>
            <person name="Arakawa K."/>
        </authorList>
    </citation>
    <scope>NUCLEOTIDE SEQUENCE [LARGE SCALE GENOMIC DNA]</scope>
</reference>
<evidence type="ECO:0000256" key="1">
    <source>
        <dbReference type="SAM" id="MobiDB-lite"/>
    </source>
</evidence>
<protein>
    <submittedName>
        <fullName evidence="2">Uncharacterized protein</fullName>
    </submittedName>
</protein>
<sequence length="180" mass="20465">MVRKEEDDSELLSTPSRRENLPDPDVYRTSLSNSKETEVTEILEQRAQEKRGINSPEFKILFVREISVPSKNQHCEMNPHISSTPYRHTPSAASPMLPSPDGEMLTPHSTGEDAVIQFLKLLIEEGSGFSRKLENEPDGFHPCRLSEVRNTTARSRTTFEGESSRSRSSHGVYRRHPQFV</sequence>
<feature type="region of interest" description="Disordered" evidence="1">
    <location>
        <begin position="140"/>
        <end position="180"/>
    </location>
</feature>
<organism evidence="2 3">
    <name type="scientific">Araneus ventricosus</name>
    <name type="common">Orbweaver spider</name>
    <name type="synonym">Epeira ventricosa</name>
    <dbReference type="NCBI Taxonomy" id="182803"/>
    <lineage>
        <taxon>Eukaryota</taxon>
        <taxon>Metazoa</taxon>
        <taxon>Ecdysozoa</taxon>
        <taxon>Arthropoda</taxon>
        <taxon>Chelicerata</taxon>
        <taxon>Arachnida</taxon>
        <taxon>Araneae</taxon>
        <taxon>Araneomorphae</taxon>
        <taxon>Entelegynae</taxon>
        <taxon>Araneoidea</taxon>
        <taxon>Araneidae</taxon>
        <taxon>Araneus</taxon>
    </lineage>
</organism>
<dbReference type="Proteomes" id="UP000499080">
    <property type="component" value="Unassembled WGS sequence"/>
</dbReference>
<accession>A0A4Y2F9G4</accession>
<feature type="compositionally biased region" description="Basic and acidic residues" evidence="1">
    <location>
        <begin position="35"/>
        <end position="50"/>
    </location>
</feature>
<evidence type="ECO:0000313" key="3">
    <source>
        <dbReference type="Proteomes" id="UP000499080"/>
    </source>
</evidence>
<name>A0A4Y2F9G4_ARAVE</name>
<keyword evidence="3" id="KW-1185">Reference proteome</keyword>
<dbReference type="AlphaFoldDB" id="A0A4Y2F9G4"/>
<dbReference type="EMBL" id="BGPR01000852">
    <property type="protein sequence ID" value="GBM37881.1"/>
    <property type="molecule type" value="Genomic_DNA"/>
</dbReference>